<protein>
    <submittedName>
        <fullName evidence="2">Glycerophosphodiester phosphodiesterase</fullName>
    </submittedName>
</protein>
<dbReference type="SUPFAM" id="SSF51695">
    <property type="entry name" value="PLC-like phosphodiesterases"/>
    <property type="match status" value="1"/>
</dbReference>
<gene>
    <name evidence="2" type="ORF">GCM10022247_48910</name>
</gene>
<accession>A0ABP7T2X8</accession>
<comment type="caution">
    <text evidence="2">The sequence shown here is derived from an EMBL/GenBank/DDBJ whole genome shotgun (WGS) entry which is preliminary data.</text>
</comment>
<organism evidence="2 3">
    <name type="scientific">Allokutzneria multivorans</name>
    <dbReference type="NCBI Taxonomy" id="1142134"/>
    <lineage>
        <taxon>Bacteria</taxon>
        <taxon>Bacillati</taxon>
        <taxon>Actinomycetota</taxon>
        <taxon>Actinomycetes</taxon>
        <taxon>Pseudonocardiales</taxon>
        <taxon>Pseudonocardiaceae</taxon>
        <taxon>Allokutzneria</taxon>
    </lineage>
</organism>
<sequence>MARTHPYLDGPYPRAFAHRGWHVDDLDGMENSLSAFRRASAEGFQYIETDVHATSDGVVVVHHDALLDRTTDRTGLVSTQRWAEVGKAKISGREQVSRLEDVLEELPDTFFNIDVKSDTAVDPVLRVVHRLGAWHRVCLASFADKRLNRLRLRGGARLLTALGSRSAGALWAAARLPVIPVRSAVRGQLAQLPVRRGRVTVIENRLLRIAHRLGLEVHAWTVDTAAEMAALLDMGVDGLVTDRPDTLRDLFRHRKIWSPA</sequence>
<evidence type="ECO:0000259" key="1">
    <source>
        <dbReference type="PROSITE" id="PS51704"/>
    </source>
</evidence>
<keyword evidence="3" id="KW-1185">Reference proteome</keyword>
<evidence type="ECO:0000313" key="3">
    <source>
        <dbReference type="Proteomes" id="UP001501747"/>
    </source>
</evidence>
<dbReference type="RefSeq" id="WP_344878916.1">
    <property type="nucleotide sequence ID" value="NZ_BAABAL010000018.1"/>
</dbReference>
<dbReference type="Pfam" id="PF03009">
    <property type="entry name" value="GDPD"/>
    <property type="match status" value="1"/>
</dbReference>
<dbReference type="InterPro" id="IPR017946">
    <property type="entry name" value="PLC-like_Pdiesterase_TIM-brl"/>
</dbReference>
<dbReference type="PANTHER" id="PTHR43805:SF1">
    <property type="entry name" value="GP-PDE DOMAIN-CONTAINING PROTEIN"/>
    <property type="match status" value="1"/>
</dbReference>
<dbReference type="Gene3D" id="3.20.20.190">
    <property type="entry name" value="Phosphatidylinositol (PI) phosphodiesterase"/>
    <property type="match status" value="1"/>
</dbReference>
<feature type="domain" description="GP-PDE" evidence="1">
    <location>
        <begin position="13"/>
        <end position="251"/>
    </location>
</feature>
<name>A0ABP7T2X8_9PSEU</name>
<dbReference type="PROSITE" id="PS51704">
    <property type="entry name" value="GP_PDE"/>
    <property type="match status" value="1"/>
</dbReference>
<evidence type="ECO:0000313" key="2">
    <source>
        <dbReference type="EMBL" id="GAA4019446.1"/>
    </source>
</evidence>
<dbReference type="PANTHER" id="PTHR43805">
    <property type="entry name" value="GLYCEROPHOSPHORYL DIESTER PHOSPHODIESTERASE"/>
    <property type="match status" value="1"/>
</dbReference>
<dbReference type="Proteomes" id="UP001501747">
    <property type="component" value="Unassembled WGS sequence"/>
</dbReference>
<dbReference type="InterPro" id="IPR030395">
    <property type="entry name" value="GP_PDE_dom"/>
</dbReference>
<reference evidence="3" key="1">
    <citation type="journal article" date="2019" name="Int. J. Syst. Evol. Microbiol.">
        <title>The Global Catalogue of Microorganisms (GCM) 10K type strain sequencing project: providing services to taxonomists for standard genome sequencing and annotation.</title>
        <authorList>
            <consortium name="The Broad Institute Genomics Platform"/>
            <consortium name="The Broad Institute Genome Sequencing Center for Infectious Disease"/>
            <person name="Wu L."/>
            <person name="Ma J."/>
        </authorList>
    </citation>
    <scope>NUCLEOTIDE SEQUENCE [LARGE SCALE GENOMIC DNA]</scope>
    <source>
        <strain evidence="3">JCM 17342</strain>
    </source>
</reference>
<proteinExistence type="predicted"/>
<dbReference type="EMBL" id="BAABAL010000018">
    <property type="protein sequence ID" value="GAA4019446.1"/>
    <property type="molecule type" value="Genomic_DNA"/>
</dbReference>